<dbReference type="EMBL" id="JAERSG010000003">
    <property type="protein sequence ID" value="MBL0748193.1"/>
    <property type="molecule type" value="Genomic_DNA"/>
</dbReference>
<feature type="transmembrane region" description="Helical" evidence="1">
    <location>
        <begin position="165"/>
        <end position="194"/>
    </location>
</feature>
<keyword evidence="3" id="KW-1185">Reference proteome</keyword>
<feature type="transmembrane region" description="Helical" evidence="1">
    <location>
        <begin position="200"/>
        <end position="222"/>
    </location>
</feature>
<evidence type="ECO:0000313" key="3">
    <source>
        <dbReference type="Proteomes" id="UP000636918"/>
    </source>
</evidence>
<comment type="caution">
    <text evidence="2">The sequence shown here is derived from an EMBL/GenBank/DDBJ whole genome shotgun (WGS) entry which is preliminary data.</text>
</comment>
<keyword evidence="1" id="KW-0812">Transmembrane</keyword>
<evidence type="ECO:0000256" key="1">
    <source>
        <dbReference type="SAM" id="Phobius"/>
    </source>
</evidence>
<feature type="transmembrane region" description="Helical" evidence="1">
    <location>
        <begin position="76"/>
        <end position="99"/>
    </location>
</feature>
<feature type="transmembrane region" description="Helical" evidence="1">
    <location>
        <begin position="267"/>
        <end position="287"/>
    </location>
</feature>
<name>A0ABS1L9H9_9ACTN</name>
<feature type="transmembrane region" description="Helical" evidence="1">
    <location>
        <begin position="133"/>
        <end position="153"/>
    </location>
</feature>
<gene>
    <name evidence="2" type="ORF">JI751_11270</name>
</gene>
<keyword evidence="1" id="KW-1133">Transmembrane helix</keyword>
<feature type="transmembrane region" description="Helical" evidence="1">
    <location>
        <begin position="339"/>
        <end position="358"/>
    </location>
</feature>
<protein>
    <recommendedName>
        <fullName evidence="4">YfhO family protein</fullName>
    </recommendedName>
</protein>
<feature type="transmembrane region" description="Helical" evidence="1">
    <location>
        <begin position="370"/>
        <end position="391"/>
    </location>
</feature>
<organism evidence="2 3">
    <name type="scientific">Nocardioides baculatus</name>
    <dbReference type="NCBI Taxonomy" id="2801337"/>
    <lineage>
        <taxon>Bacteria</taxon>
        <taxon>Bacillati</taxon>
        <taxon>Actinomycetota</taxon>
        <taxon>Actinomycetes</taxon>
        <taxon>Propionibacteriales</taxon>
        <taxon>Nocardioidaceae</taxon>
        <taxon>Nocardioides</taxon>
    </lineage>
</organism>
<feature type="transmembrane region" description="Helical" evidence="1">
    <location>
        <begin position="12"/>
        <end position="33"/>
    </location>
</feature>
<reference evidence="2 3" key="1">
    <citation type="submission" date="2021-01" db="EMBL/GenBank/DDBJ databases">
        <title>Genome seq and assembly of Nocardiodes sp. G10.</title>
        <authorList>
            <person name="Chhetri G."/>
        </authorList>
    </citation>
    <scope>NUCLEOTIDE SEQUENCE [LARGE SCALE GENOMIC DNA]</scope>
    <source>
        <strain evidence="2 3">G10</strain>
    </source>
</reference>
<sequence>MSHGGRGGRAPQVVGLAVSLVVAVLLLGPALLWPGTVLRGDMVFVPHQPWKDAWLGLDGGIPRAVPMDALVSLATYVVPGGLLQKALLLASFVVGGWGIARLSRSVVDASVWGVAAATTLFLWNPWVVERLSIGQWATVAGYALLPWVVLAAWRLRDDASRWGGLFVLLVGSAICSPSSGVTAVLVAAVVVLAARTARSLATLAACAVVANLPWAVPALTLGDGVDLAPGPGFESFRAVGESALGLVPSVLSLGGIWKVSVVPGERGAVLVVLLAVALSAVAVAGLVRSGGSRRMGSSLLAVGAVAVVLCVGPAYLPGAFTSAADVVPGLSMFRDSHRFLAPLALPLSVGLAAAVSGLHRRASHGREGLVVAAGTLVVAPLLLLPSAAWGLTGDLRPVTFPGEWQEVADELAGAGPGSTVVLPWEGSYRRFGWNDGRATLDPAPRLLPGDVLVDDRIVLDDDVLPGEDARLGEVTVALDSADPGAALSDLGVRWVLVEKPLPASYAVPPGEVVVDTAGLTLVDLSEPTGAAPQDDRPWRRWAVLGGDAVVVLSLVGVSVVHLRRGRYAPART</sequence>
<dbReference type="RefSeq" id="WP_201936281.1">
    <property type="nucleotide sequence ID" value="NZ_JAERSG010000003.1"/>
</dbReference>
<evidence type="ECO:0008006" key="4">
    <source>
        <dbReference type="Google" id="ProtNLM"/>
    </source>
</evidence>
<feature type="transmembrane region" description="Helical" evidence="1">
    <location>
        <begin position="106"/>
        <end position="127"/>
    </location>
</feature>
<feature type="transmembrane region" description="Helical" evidence="1">
    <location>
        <begin position="243"/>
        <end position="261"/>
    </location>
</feature>
<proteinExistence type="predicted"/>
<keyword evidence="1" id="KW-0472">Membrane</keyword>
<dbReference type="Proteomes" id="UP000636918">
    <property type="component" value="Unassembled WGS sequence"/>
</dbReference>
<accession>A0ABS1L9H9</accession>
<feature type="transmembrane region" description="Helical" evidence="1">
    <location>
        <begin position="299"/>
        <end position="319"/>
    </location>
</feature>
<evidence type="ECO:0000313" key="2">
    <source>
        <dbReference type="EMBL" id="MBL0748193.1"/>
    </source>
</evidence>
<feature type="transmembrane region" description="Helical" evidence="1">
    <location>
        <begin position="541"/>
        <end position="562"/>
    </location>
</feature>